<proteinExistence type="predicted"/>
<sequence length="132" mass="14287">MMMNVCRSIRPCLRRPFCPPEPPLHPCLLRSPPPLRPRATRHVASSPTPGIPQSSPEVNVPTVGTTEDTLRFLVQHVLELKKNVAGMDQTLAIMAVELHVASGAVTAVCAGGVGLLMWYLKGTIKASRKTDV</sequence>
<feature type="transmembrane region" description="Helical" evidence="2">
    <location>
        <begin position="100"/>
        <end position="120"/>
    </location>
</feature>
<keyword evidence="2" id="KW-0812">Transmembrane</keyword>
<dbReference type="AlphaFoldDB" id="A0A7C8KRA4"/>
<comment type="caution">
    <text evidence="3">The sequence shown here is derived from an EMBL/GenBank/DDBJ whole genome shotgun (WGS) entry which is preliminary data.</text>
</comment>
<evidence type="ECO:0000256" key="1">
    <source>
        <dbReference type="SAM" id="MobiDB-lite"/>
    </source>
</evidence>
<protein>
    <submittedName>
        <fullName evidence="3">Uncharacterized protein</fullName>
    </submittedName>
</protein>
<dbReference type="Proteomes" id="UP000297595">
    <property type="component" value="Unassembled WGS sequence"/>
</dbReference>
<keyword evidence="2" id="KW-0472">Membrane</keyword>
<reference evidence="3 4" key="1">
    <citation type="submission" date="2019-03" db="EMBL/GenBank/DDBJ databases">
        <title>Nematode-trapping fungi genome.</title>
        <authorList>
            <person name="Vidal-Diez De Ulzurrun G."/>
        </authorList>
    </citation>
    <scope>NUCLEOTIDE SEQUENCE [LARGE SCALE GENOMIC DNA]</scope>
    <source>
        <strain evidence="3 4">TWF154</strain>
    </source>
</reference>
<feature type="region of interest" description="Disordered" evidence="1">
    <location>
        <begin position="36"/>
        <end position="61"/>
    </location>
</feature>
<gene>
    <name evidence="3" type="ORF">EYR41_009068</name>
</gene>
<keyword evidence="2" id="KW-1133">Transmembrane helix</keyword>
<name>A0A7C8KRA4_ORBOL</name>
<accession>A0A7C8KRA4</accession>
<feature type="compositionally biased region" description="Polar residues" evidence="1">
    <location>
        <begin position="43"/>
        <end position="61"/>
    </location>
</feature>
<evidence type="ECO:0000256" key="2">
    <source>
        <dbReference type="SAM" id="Phobius"/>
    </source>
</evidence>
<evidence type="ECO:0000313" key="4">
    <source>
        <dbReference type="Proteomes" id="UP000297595"/>
    </source>
</evidence>
<evidence type="ECO:0000313" key="3">
    <source>
        <dbReference type="EMBL" id="TGJ65067.1"/>
    </source>
</evidence>
<organism evidence="3 4">
    <name type="scientific">Orbilia oligospora</name>
    <name type="common">Nematode-trapping fungus</name>
    <name type="synonym">Arthrobotrys oligospora</name>
    <dbReference type="NCBI Taxonomy" id="2813651"/>
    <lineage>
        <taxon>Eukaryota</taxon>
        <taxon>Fungi</taxon>
        <taxon>Dikarya</taxon>
        <taxon>Ascomycota</taxon>
        <taxon>Pezizomycotina</taxon>
        <taxon>Orbiliomycetes</taxon>
        <taxon>Orbiliales</taxon>
        <taxon>Orbiliaceae</taxon>
        <taxon>Orbilia</taxon>
    </lineage>
</organism>
<dbReference type="OrthoDB" id="10411295at2759"/>
<dbReference type="EMBL" id="SOZJ01000006">
    <property type="protein sequence ID" value="TGJ65067.1"/>
    <property type="molecule type" value="Genomic_DNA"/>
</dbReference>